<dbReference type="Pfam" id="PF00005">
    <property type="entry name" value="ABC_tran"/>
    <property type="match status" value="1"/>
</dbReference>
<dbReference type="InterPro" id="IPR003439">
    <property type="entry name" value="ABC_transporter-like_ATP-bd"/>
</dbReference>
<dbReference type="GO" id="GO:0005524">
    <property type="term" value="F:ATP binding"/>
    <property type="evidence" value="ECO:0007669"/>
    <property type="project" value="UniProtKB-KW"/>
</dbReference>
<dbReference type="PROSITE" id="PS00211">
    <property type="entry name" value="ABC_TRANSPORTER_1"/>
    <property type="match status" value="1"/>
</dbReference>
<evidence type="ECO:0000256" key="2">
    <source>
        <dbReference type="ARBA" id="ARBA00022741"/>
    </source>
</evidence>
<dbReference type="InterPro" id="IPR027417">
    <property type="entry name" value="P-loop_NTPase"/>
</dbReference>
<accession>A0A4P8XKR3</accession>
<evidence type="ECO:0000313" key="5">
    <source>
        <dbReference type="EMBL" id="QCT03008.1"/>
    </source>
</evidence>
<dbReference type="AlphaFoldDB" id="A0A4P8XKR3"/>
<keyword evidence="6" id="KW-1185">Reference proteome</keyword>
<dbReference type="GO" id="GO:0016887">
    <property type="term" value="F:ATP hydrolysis activity"/>
    <property type="evidence" value="ECO:0007669"/>
    <property type="project" value="InterPro"/>
</dbReference>
<keyword evidence="3 5" id="KW-0067">ATP-binding</keyword>
<dbReference type="OrthoDB" id="9806726at2"/>
<dbReference type="Proteomes" id="UP000300879">
    <property type="component" value="Chromosome"/>
</dbReference>
<organism evidence="5 6">
    <name type="scientific">Paenibacillus algicola</name>
    <dbReference type="NCBI Taxonomy" id="2565926"/>
    <lineage>
        <taxon>Bacteria</taxon>
        <taxon>Bacillati</taxon>
        <taxon>Bacillota</taxon>
        <taxon>Bacilli</taxon>
        <taxon>Bacillales</taxon>
        <taxon>Paenibacillaceae</taxon>
        <taxon>Paenibacillus</taxon>
    </lineage>
</organism>
<dbReference type="Gene3D" id="3.40.50.300">
    <property type="entry name" value="P-loop containing nucleotide triphosphate hydrolases"/>
    <property type="match status" value="1"/>
</dbReference>
<evidence type="ECO:0000256" key="3">
    <source>
        <dbReference type="ARBA" id="ARBA00022840"/>
    </source>
</evidence>
<dbReference type="InterPro" id="IPR003593">
    <property type="entry name" value="AAA+_ATPase"/>
</dbReference>
<evidence type="ECO:0000256" key="1">
    <source>
        <dbReference type="ARBA" id="ARBA00022448"/>
    </source>
</evidence>
<dbReference type="SUPFAM" id="SSF52540">
    <property type="entry name" value="P-loop containing nucleoside triphosphate hydrolases"/>
    <property type="match status" value="1"/>
</dbReference>
<dbReference type="SMART" id="SM00382">
    <property type="entry name" value="AAA"/>
    <property type="match status" value="1"/>
</dbReference>
<dbReference type="InterPro" id="IPR017871">
    <property type="entry name" value="ABC_transporter-like_CS"/>
</dbReference>
<feature type="domain" description="ABC transporter" evidence="4">
    <location>
        <begin position="5"/>
        <end position="239"/>
    </location>
</feature>
<gene>
    <name evidence="5" type="ORF">E6C60_2296</name>
</gene>
<dbReference type="PROSITE" id="PS50893">
    <property type="entry name" value="ABC_TRANSPORTER_2"/>
    <property type="match status" value="1"/>
</dbReference>
<evidence type="ECO:0000259" key="4">
    <source>
        <dbReference type="PROSITE" id="PS50893"/>
    </source>
</evidence>
<dbReference type="KEGG" id="palo:E6C60_2296"/>
<name>A0A4P8XKR3_9BACL</name>
<dbReference type="PANTHER" id="PTHR42734:SF4">
    <property type="entry name" value="HIGH-AFFINITY ZINC UPTAKE SYSTEM ATP-BINDING PROTEIN ZNUC"/>
    <property type="match status" value="1"/>
</dbReference>
<sequence length="239" mass="26845">MATIISMNNVEFGYEDVPCLEEVSVHIDEGEFIAVTGQNGAAKSTLLKLMLGLLRPWNGKVQLAKRKEDGTKLRIGYVSQQVAAFNSAFPSTVAEFVRSGRHVHGSWIRRLNTKDHEMVEDALKQMGMWELRQKRIGELSGGQKQKICIARALALEPDLLLLDEPTTGMDSESREDLYRCLQNQVVGQGRTVVMVTHALQEMEQYVHRIVKLERKEDRGWKCCTTTSCSGHFVPAASLQ</sequence>
<keyword evidence="1" id="KW-0813">Transport</keyword>
<protein>
    <submittedName>
        <fullName evidence="5">Zinc ABC transporter ATP-binding protein</fullName>
    </submittedName>
</protein>
<dbReference type="RefSeq" id="WP_138225947.1">
    <property type="nucleotide sequence ID" value="NZ_CP040396.1"/>
</dbReference>
<dbReference type="InterPro" id="IPR050153">
    <property type="entry name" value="Metal_Ion_Import_ABC"/>
</dbReference>
<proteinExistence type="predicted"/>
<dbReference type="EMBL" id="CP040396">
    <property type="protein sequence ID" value="QCT03008.1"/>
    <property type="molecule type" value="Genomic_DNA"/>
</dbReference>
<keyword evidence="2" id="KW-0547">Nucleotide-binding</keyword>
<evidence type="ECO:0000313" key="6">
    <source>
        <dbReference type="Proteomes" id="UP000300879"/>
    </source>
</evidence>
<reference evidence="5 6" key="1">
    <citation type="submission" date="2019-05" db="EMBL/GenBank/DDBJ databases">
        <authorList>
            <person name="Chen C."/>
        </authorList>
    </citation>
    <scope>NUCLEOTIDE SEQUENCE [LARGE SCALE GENOMIC DNA]</scope>
    <source>
        <strain evidence="5 6">HB172198</strain>
    </source>
</reference>
<dbReference type="PANTHER" id="PTHR42734">
    <property type="entry name" value="METAL TRANSPORT SYSTEM ATP-BINDING PROTEIN TM_0124-RELATED"/>
    <property type="match status" value="1"/>
</dbReference>